<proteinExistence type="predicted"/>
<evidence type="ECO:0000256" key="2">
    <source>
        <dbReference type="SAM" id="Phobius"/>
    </source>
</evidence>
<feature type="transmembrane region" description="Helical" evidence="2">
    <location>
        <begin position="32"/>
        <end position="50"/>
    </location>
</feature>
<gene>
    <name evidence="4" type="ORF">HHL09_19420</name>
</gene>
<sequence>MAQEPADTPRPLAEISHGPSAFDAFLDRNQKGLMVLGVLIALGGGAVIVMKGMKESRAYGAGEDLSKAETLADLQEVPKKHEGTPAAGSAAILIASKQWDEGNQDASIETLKKFIADSPDHPGIPSAKASLATRLMQQGKTDEAAALFREVADGADSRFLAPYALVSLGDIEKAQGKLSEAEATYKKVSEDYKASPFGQLAQQHLQLVNFKMPVEIEAPPAPAPTPGAELKPELTPGAGLTGEMGNNPLGNILNGEGATPAAPVEEVPALPEKEEPATPEGQEPAKPSEVLPAKPEEGGATPPQPQPGQ</sequence>
<evidence type="ECO:0000256" key="1">
    <source>
        <dbReference type="SAM" id="MobiDB-lite"/>
    </source>
</evidence>
<keyword evidence="2" id="KW-1133">Transmembrane helix</keyword>
<dbReference type="Pfam" id="PF09976">
    <property type="entry name" value="TPR_21"/>
    <property type="match status" value="1"/>
</dbReference>
<evidence type="ECO:0000259" key="3">
    <source>
        <dbReference type="Pfam" id="PF09976"/>
    </source>
</evidence>
<dbReference type="Gene3D" id="1.25.40.10">
    <property type="entry name" value="Tetratricopeptide repeat domain"/>
    <property type="match status" value="1"/>
</dbReference>
<reference evidence="4 5" key="1">
    <citation type="submission" date="2020-04" db="EMBL/GenBank/DDBJ databases">
        <title>Luteolibacter sp. G-1-1-1 isolated from soil.</title>
        <authorList>
            <person name="Dahal R.H."/>
        </authorList>
    </citation>
    <scope>NUCLEOTIDE SEQUENCE [LARGE SCALE GENOMIC DNA]</scope>
    <source>
        <strain evidence="4 5">G-1-1-1</strain>
    </source>
</reference>
<accession>A0A858RM26</accession>
<dbReference type="InterPro" id="IPR018704">
    <property type="entry name" value="SecYEG/CpoB_TPR"/>
</dbReference>
<dbReference type="AlphaFoldDB" id="A0A858RM26"/>
<dbReference type="SUPFAM" id="SSF48452">
    <property type="entry name" value="TPR-like"/>
    <property type="match status" value="1"/>
</dbReference>
<evidence type="ECO:0000313" key="4">
    <source>
        <dbReference type="EMBL" id="QJE97862.1"/>
    </source>
</evidence>
<keyword evidence="2" id="KW-0812">Transmembrane</keyword>
<keyword evidence="5" id="KW-1185">Reference proteome</keyword>
<organism evidence="4 5">
    <name type="scientific">Luteolibacter luteus</name>
    <dbReference type="NCBI Taxonomy" id="2728835"/>
    <lineage>
        <taxon>Bacteria</taxon>
        <taxon>Pseudomonadati</taxon>
        <taxon>Verrucomicrobiota</taxon>
        <taxon>Verrucomicrobiia</taxon>
        <taxon>Verrucomicrobiales</taxon>
        <taxon>Verrucomicrobiaceae</taxon>
        <taxon>Luteolibacter</taxon>
    </lineage>
</organism>
<dbReference type="Proteomes" id="UP000501812">
    <property type="component" value="Chromosome"/>
</dbReference>
<name>A0A858RM26_9BACT</name>
<dbReference type="InterPro" id="IPR011990">
    <property type="entry name" value="TPR-like_helical_dom_sf"/>
</dbReference>
<dbReference type="KEGG" id="luo:HHL09_19420"/>
<feature type="region of interest" description="Disordered" evidence="1">
    <location>
        <begin position="218"/>
        <end position="309"/>
    </location>
</feature>
<feature type="domain" description="Ancillary SecYEG translocon subunit/Cell division coordinator CpoB TPR" evidence="3">
    <location>
        <begin position="67"/>
        <end position="205"/>
    </location>
</feature>
<dbReference type="RefSeq" id="WP_169456288.1">
    <property type="nucleotide sequence ID" value="NZ_CP051774.1"/>
</dbReference>
<evidence type="ECO:0000313" key="5">
    <source>
        <dbReference type="Proteomes" id="UP000501812"/>
    </source>
</evidence>
<keyword evidence="2" id="KW-0472">Membrane</keyword>
<dbReference type="EMBL" id="CP051774">
    <property type="protein sequence ID" value="QJE97862.1"/>
    <property type="molecule type" value="Genomic_DNA"/>
</dbReference>
<protein>
    <submittedName>
        <fullName evidence="4">Tetratricopeptide repeat protein</fullName>
    </submittedName>
</protein>
<feature type="compositionally biased region" description="Low complexity" evidence="1">
    <location>
        <begin position="258"/>
        <end position="270"/>
    </location>
</feature>